<comment type="caution">
    <text evidence="1">The sequence shown here is derived from an EMBL/GenBank/DDBJ whole genome shotgun (WGS) entry which is preliminary data.</text>
</comment>
<name>A0ABW1CMG0_9ACTN</name>
<dbReference type="RefSeq" id="WP_379516053.1">
    <property type="nucleotide sequence ID" value="NZ_JBHSPA010000025.1"/>
</dbReference>
<protein>
    <submittedName>
        <fullName evidence="1">Uncharacterized protein</fullName>
    </submittedName>
</protein>
<organism evidence="1 2">
    <name type="scientific">Nonomuraea insulae</name>
    <dbReference type="NCBI Taxonomy" id="1616787"/>
    <lineage>
        <taxon>Bacteria</taxon>
        <taxon>Bacillati</taxon>
        <taxon>Actinomycetota</taxon>
        <taxon>Actinomycetes</taxon>
        <taxon>Streptosporangiales</taxon>
        <taxon>Streptosporangiaceae</taxon>
        <taxon>Nonomuraea</taxon>
    </lineage>
</organism>
<reference evidence="2" key="1">
    <citation type="journal article" date="2019" name="Int. J. Syst. Evol. Microbiol.">
        <title>The Global Catalogue of Microorganisms (GCM) 10K type strain sequencing project: providing services to taxonomists for standard genome sequencing and annotation.</title>
        <authorList>
            <consortium name="The Broad Institute Genomics Platform"/>
            <consortium name="The Broad Institute Genome Sequencing Center for Infectious Disease"/>
            <person name="Wu L."/>
            <person name="Ma J."/>
        </authorList>
    </citation>
    <scope>NUCLEOTIDE SEQUENCE [LARGE SCALE GENOMIC DNA]</scope>
    <source>
        <strain evidence="2">CCUG 53903</strain>
    </source>
</reference>
<accession>A0ABW1CMG0</accession>
<evidence type="ECO:0000313" key="2">
    <source>
        <dbReference type="Proteomes" id="UP001596058"/>
    </source>
</evidence>
<keyword evidence="2" id="KW-1185">Reference proteome</keyword>
<gene>
    <name evidence="1" type="ORF">ACFPZ3_21960</name>
</gene>
<sequence>MDARILDAWLDSLNRLFRIPPEFRDETVEWKRAGELLGGGEPLLKALVDHGLPYSDSSGQIRFDRYDLTNLALYSGSGTSGPEMAMKYALRWMHDAPETLYTPRRWTFAIETSCPHPEGCGDGDRSWNIARPRPGVYGGRTESLTMAPDGSALDAVMVSDGAQRTLRSARLREIALEYSEGYRWIQIPEQLQRRSELLLPHGFLPCIPASLDLAEKCRAAGFEARTRRGWILGMLDIAHSWLEVIDEDGQLKTVDPAFLVLARDHAEKPHPGFREACLGSLMNRLMPTDHEADNPVLQHECRHGWSIPDSKTAIRLSRAA</sequence>
<dbReference type="Proteomes" id="UP001596058">
    <property type="component" value="Unassembled WGS sequence"/>
</dbReference>
<evidence type="ECO:0000313" key="1">
    <source>
        <dbReference type="EMBL" id="MFC5826542.1"/>
    </source>
</evidence>
<dbReference type="EMBL" id="JBHSPA010000025">
    <property type="protein sequence ID" value="MFC5826542.1"/>
    <property type="molecule type" value="Genomic_DNA"/>
</dbReference>
<proteinExistence type="predicted"/>